<feature type="non-terminal residue" evidence="2">
    <location>
        <position position="53"/>
    </location>
</feature>
<organism evidence="2 3">
    <name type="scientific">Pleurodeles waltl</name>
    <name type="common">Iberian ribbed newt</name>
    <dbReference type="NCBI Taxonomy" id="8319"/>
    <lineage>
        <taxon>Eukaryota</taxon>
        <taxon>Metazoa</taxon>
        <taxon>Chordata</taxon>
        <taxon>Craniata</taxon>
        <taxon>Vertebrata</taxon>
        <taxon>Euteleostomi</taxon>
        <taxon>Amphibia</taxon>
        <taxon>Batrachia</taxon>
        <taxon>Caudata</taxon>
        <taxon>Salamandroidea</taxon>
        <taxon>Salamandridae</taxon>
        <taxon>Pleurodelinae</taxon>
        <taxon>Pleurodeles</taxon>
    </lineage>
</organism>
<keyword evidence="1" id="KW-0812">Transmembrane</keyword>
<reference evidence="2" key="1">
    <citation type="journal article" date="2022" name="bioRxiv">
        <title>Sequencing and chromosome-scale assembly of the giantPleurodeles waltlgenome.</title>
        <authorList>
            <person name="Brown T."/>
            <person name="Elewa A."/>
            <person name="Iarovenko S."/>
            <person name="Subramanian E."/>
            <person name="Araus A.J."/>
            <person name="Petzold A."/>
            <person name="Susuki M."/>
            <person name="Suzuki K.-i.T."/>
            <person name="Hayashi T."/>
            <person name="Toyoda A."/>
            <person name="Oliveira C."/>
            <person name="Osipova E."/>
            <person name="Leigh N.D."/>
            <person name="Simon A."/>
            <person name="Yun M.H."/>
        </authorList>
    </citation>
    <scope>NUCLEOTIDE SEQUENCE</scope>
    <source>
        <strain evidence="2">20211129_DDA</strain>
        <tissue evidence="2">Liver</tissue>
    </source>
</reference>
<feature type="transmembrane region" description="Helical" evidence="1">
    <location>
        <begin position="14"/>
        <end position="32"/>
    </location>
</feature>
<comment type="caution">
    <text evidence="2">The sequence shown here is derived from an EMBL/GenBank/DDBJ whole genome shotgun (WGS) entry which is preliminary data.</text>
</comment>
<dbReference type="AlphaFoldDB" id="A0AAV7TPC0"/>
<feature type="non-terminal residue" evidence="2">
    <location>
        <position position="1"/>
    </location>
</feature>
<proteinExistence type="predicted"/>
<evidence type="ECO:0000313" key="3">
    <source>
        <dbReference type="Proteomes" id="UP001066276"/>
    </source>
</evidence>
<dbReference type="EMBL" id="JANPWB010000006">
    <property type="protein sequence ID" value="KAJ1178417.1"/>
    <property type="molecule type" value="Genomic_DNA"/>
</dbReference>
<name>A0AAV7TPC0_PLEWA</name>
<evidence type="ECO:0000256" key="1">
    <source>
        <dbReference type="SAM" id="Phobius"/>
    </source>
</evidence>
<keyword evidence="1" id="KW-1133">Transmembrane helix</keyword>
<evidence type="ECO:0000313" key="2">
    <source>
        <dbReference type="EMBL" id="KAJ1178417.1"/>
    </source>
</evidence>
<keyword evidence="1" id="KW-0472">Membrane</keyword>
<gene>
    <name evidence="2" type="ORF">NDU88_003663</name>
</gene>
<dbReference type="Proteomes" id="UP001066276">
    <property type="component" value="Chromosome 3_2"/>
</dbReference>
<accession>A0AAV7TPC0</accession>
<protein>
    <submittedName>
        <fullName evidence="2">Uncharacterized protein</fullName>
    </submittedName>
</protein>
<keyword evidence="3" id="KW-1185">Reference proteome</keyword>
<sequence>IMCLSSSVSKSTRGLYMGVCLLLPFICSGRYLRDTRVSRLSQFEQWNHHLSVH</sequence>